<feature type="compositionally biased region" description="Low complexity" evidence="1">
    <location>
        <begin position="7"/>
        <end position="18"/>
    </location>
</feature>
<dbReference type="EMBL" id="CP019948">
    <property type="protein sequence ID" value="ARN83288.1"/>
    <property type="molecule type" value="Genomic_DNA"/>
</dbReference>
<dbReference type="Proteomes" id="UP000193978">
    <property type="component" value="Chromosome"/>
</dbReference>
<dbReference type="InterPro" id="IPR036101">
    <property type="entry name" value="CarD-like/TRCF_RID_sf"/>
</dbReference>
<feature type="region of interest" description="Disordered" evidence="1">
    <location>
        <begin position="185"/>
        <end position="212"/>
    </location>
</feature>
<dbReference type="STRING" id="655015.B1812_01940"/>
<dbReference type="InterPro" id="IPR003711">
    <property type="entry name" value="CarD-like/TRCF_RID"/>
</dbReference>
<accession>A0A1W6N0D1</accession>
<proteinExistence type="predicted"/>
<evidence type="ECO:0000256" key="1">
    <source>
        <dbReference type="SAM" id="MobiDB-lite"/>
    </source>
</evidence>
<feature type="compositionally biased region" description="Acidic residues" evidence="1">
    <location>
        <begin position="202"/>
        <end position="212"/>
    </location>
</feature>
<evidence type="ECO:0000313" key="4">
    <source>
        <dbReference type="Proteomes" id="UP000193978"/>
    </source>
</evidence>
<dbReference type="PANTHER" id="PTHR38447:SF1">
    <property type="entry name" value="RNA POLYMERASE-BINDING TRANSCRIPTION FACTOR CARD"/>
    <property type="match status" value="1"/>
</dbReference>
<dbReference type="InterPro" id="IPR048792">
    <property type="entry name" value="CarD_C"/>
</dbReference>
<dbReference type="InterPro" id="IPR052531">
    <property type="entry name" value="CarD-like_regulator"/>
</dbReference>
<evidence type="ECO:0000313" key="3">
    <source>
        <dbReference type="EMBL" id="ARN83288.1"/>
    </source>
</evidence>
<dbReference type="InterPro" id="IPR042215">
    <property type="entry name" value="CarD-like_C"/>
</dbReference>
<dbReference type="GO" id="GO:0009303">
    <property type="term" value="P:rRNA transcription"/>
    <property type="evidence" value="ECO:0007669"/>
    <property type="project" value="TreeGrafter"/>
</dbReference>
<dbReference type="PANTHER" id="PTHR38447">
    <property type="entry name" value="TRANSCRIPTION FACTOR YDEB-RELATED"/>
    <property type="match status" value="1"/>
</dbReference>
<dbReference type="Pfam" id="PF02559">
    <property type="entry name" value="CarD_TRCF_RID"/>
    <property type="match status" value="1"/>
</dbReference>
<name>A0A1W6N0D1_9HYPH</name>
<sequence>MSGTPGGAAPAARPGATPKPRPSSQKLGFKLSEHIVYPAHGVGQIVGIEVQEVAGFSLELFVVSFVKDKMILKVPTSKVASVGMRKLSESDTVEKALTTLSGRARIKRTMWSRRAQEYEAKINSGDLVTIAEVVRDLYRSDTQPEQSYSERQLYEAALDRMSREISVVRKLIDSESLKVIESYLAKGPRRGAKSEPDAGDAAGDEGDVERAA</sequence>
<keyword evidence="4" id="KW-1185">Reference proteome</keyword>
<protein>
    <submittedName>
        <fullName evidence="3">CarD family transcriptional regulator</fullName>
    </submittedName>
</protein>
<dbReference type="Pfam" id="PF21095">
    <property type="entry name" value="CarD_C"/>
    <property type="match status" value="1"/>
</dbReference>
<dbReference type="SUPFAM" id="SSF141259">
    <property type="entry name" value="CarD-like"/>
    <property type="match status" value="1"/>
</dbReference>
<feature type="region of interest" description="Disordered" evidence="1">
    <location>
        <begin position="1"/>
        <end position="25"/>
    </location>
</feature>
<dbReference type="KEGG" id="mbry:B1812_01940"/>
<dbReference type="AlphaFoldDB" id="A0A1W6N0D1"/>
<organism evidence="3 4">
    <name type="scientific">Methylocystis bryophila</name>
    <dbReference type="NCBI Taxonomy" id="655015"/>
    <lineage>
        <taxon>Bacteria</taxon>
        <taxon>Pseudomonadati</taxon>
        <taxon>Pseudomonadota</taxon>
        <taxon>Alphaproteobacteria</taxon>
        <taxon>Hyphomicrobiales</taxon>
        <taxon>Methylocystaceae</taxon>
        <taxon>Methylocystis</taxon>
    </lineage>
</organism>
<feature type="domain" description="CarD-like/TRCF RNAP-interacting" evidence="2">
    <location>
        <begin position="28"/>
        <end position="138"/>
    </location>
</feature>
<gene>
    <name evidence="3" type="ORF">B1812_01940</name>
</gene>
<dbReference type="SMART" id="SM01058">
    <property type="entry name" value="CarD_TRCF"/>
    <property type="match status" value="1"/>
</dbReference>
<evidence type="ECO:0000259" key="2">
    <source>
        <dbReference type="SMART" id="SM01058"/>
    </source>
</evidence>
<dbReference type="Gene3D" id="2.40.10.170">
    <property type="match status" value="1"/>
</dbReference>
<dbReference type="Gene3D" id="1.20.58.1290">
    <property type="entry name" value="CarD-like, C-terminal domain"/>
    <property type="match status" value="1"/>
</dbReference>
<reference evidence="3 4" key="1">
    <citation type="submission" date="2017-02" db="EMBL/GenBank/DDBJ databases">
        <authorList>
            <person name="Peterson S.W."/>
        </authorList>
    </citation>
    <scope>NUCLEOTIDE SEQUENCE [LARGE SCALE GENOMIC DNA]</scope>
    <source>
        <strain evidence="3 4">S285</strain>
    </source>
</reference>